<dbReference type="AlphaFoldDB" id="A0A075JVK9"/>
<evidence type="ECO:0000313" key="3">
    <source>
        <dbReference type="Proteomes" id="UP000027987"/>
    </source>
</evidence>
<keyword evidence="1" id="KW-0732">Signal</keyword>
<organism evidence="2 3">
    <name type="scientific">Dyella japonica A8</name>
    <dbReference type="NCBI Taxonomy" id="1217721"/>
    <lineage>
        <taxon>Bacteria</taxon>
        <taxon>Pseudomonadati</taxon>
        <taxon>Pseudomonadota</taxon>
        <taxon>Gammaproteobacteria</taxon>
        <taxon>Lysobacterales</taxon>
        <taxon>Rhodanobacteraceae</taxon>
        <taxon>Dyella</taxon>
    </lineage>
</organism>
<evidence type="ECO:0000256" key="1">
    <source>
        <dbReference type="SAM" id="SignalP"/>
    </source>
</evidence>
<dbReference type="PATRIC" id="fig|1217721.7.peg.234"/>
<feature type="chain" id="PRO_5001707137" evidence="1">
    <location>
        <begin position="22"/>
        <end position="203"/>
    </location>
</feature>
<dbReference type="HOGENOM" id="CLU_1347126_0_0_6"/>
<evidence type="ECO:0000313" key="2">
    <source>
        <dbReference type="EMBL" id="AIF45964.1"/>
    </source>
</evidence>
<proteinExistence type="predicted"/>
<reference evidence="2 3" key="1">
    <citation type="submission" date="2014-07" db="EMBL/GenBank/DDBJ databases">
        <title>Complete Genome Sequence of Dyella japonica Strain A8 Isolated from Malaysian Tropical Soil.</title>
        <authorList>
            <person name="Hui R.K.H."/>
            <person name="Chen J.-W."/>
            <person name="Chan K.-G."/>
            <person name="Leung F.C.C."/>
        </authorList>
    </citation>
    <scope>NUCLEOTIDE SEQUENCE [LARGE SCALE GENOMIC DNA]</scope>
    <source>
        <strain evidence="2 3">A8</strain>
    </source>
</reference>
<dbReference type="EMBL" id="CP008884">
    <property type="protein sequence ID" value="AIF45964.1"/>
    <property type="molecule type" value="Genomic_DNA"/>
</dbReference>
<keyword evidence="3" id="KW-1185">Reference proteome</keyword>
<dbReference type="KEGG" id="dja:HY57_01120"/>
<dbReference type="STRING" id="1217721.HY57_01120"/>
<name>A0A075JVK9_9GAMM</name>
<dbReference type="Proteomes" id="UP000027987">
    <property type="component" value="Chromosome"/>
</dbReference>
<accession>A0A075JVK9</accession>
<gene>
    <name evidence="2" type="ORF">HY57_01120</name>
</gene>
<sequence length="203" mass="22697">MKRAIKYLAFLLAAFFPWAHASQAPAVQADAPPPQGDCRQMSDNRVVNASTSLRVTVFSCSSGMRMVIDRKVGNVSAETASKIFNMPNTSVNAVVAVSEDAFDINFLESSSYTHPSVLIYSFHFQDNQWLLREMSFQATQSCNGEAGVEANYYDVDYLAGTVEAKMYDGCDHYRKKEAAMKPAFILLENFDPSDERLSPFHYE</sequence>
<dbReference type="RefSeq" id="WP_019466450.1">
    <property type="nucleotide sequence ID" value="NZ_ALOY01000174.1"/>
</dbReference>
<feature type="signal peptide" evidence="1">
    <location>
        <begin position="1"/>
        <end position="21"/>
    </location>
</feature>
<protein>
    <submittedName>
        <fullName evidence="2">Uncharacterized protein</fullName>
    </submittedName>
</protein>